<proteinExistence type="predicted"/>
<dbReference type="InterPro" id="IPR000157">
    <property type="entry name" value="TIR_dom"/>
</dbReference>
<reference evidence="2 3" key="1">
    <citation type="submission" date="2016-10" db="EMBL/GenBank/DDBJ databases">
        <authorList>
            <person name="de Groot N.N."/>
        </authorList>
    </citation>
    <scope>NUCLEOTIDE SEQUENCE [LARGE SCALE GENOMIC DNA]</scope>
    <source>
        <strain evidence="2 3">DSM 26130</strain>
    </source>
</reference>
<dbReference type="OrthoDB" id="9815193at2"/>
<accession>A0A1I2HRG6</accession>
<dbReference type="InterPro" id="IPR035897">
    <property type="entry name" value="Toll_tir_struct_dom_sf"/>
</dbReference>
<dbReference type="AlphaFoldDB" id="A0A1I2HRG6"/>
<keyword evidence="3" id="KW-1185">Reference proteome</keyword>
<gene>
    <name evidence="2" type="ORF">SAMN05216167_1474</name>
</gene>
<name>A0A1I2HRG6_9BACT</name>
<organism evidence="2 3">
    <name type="scientific">Spirosoma endophyticum</name>
    <dbReference type="NCBI Taxonomy" id="662367"/>
    <lineage>
        <taxon>Bacteria</taxon>
        <taxon>Pseudomonadati</taxon>
        <taxon>Bacteroidota</taxon>
        <taxon>Cytophagia</taxon>
        <taxon>Cytophagales</taxon>
        <taxon>Cytophagaceae</taxon>
        <taxon>Spirosoma</taxon>
    </lineage>
</organism>
<dbReference type="SUPFAM" id="SSF52309">
    <property type="entry name" value="N-(deoxy)ribosyltransferase-like"/>
    <property type="match status" value="1"/>
</dbReference>
<dbReference type="GO" id="GO:0007165">
    <property type="term" value="P:signal transduction"/>
    <property type="evidence" value="ECO:0007669"/>
    <property type="project" value="InterPro"/>
</dbReference>
<dbReference type="EMBL" id="FOLQ01000047">
    <property type="protein sequence ID" value="SFF32128.1"/>
    <property type="molecule type" value="Genomic_DNA"/>
</dbReference>
<protein>
    <submittedName>
        <fullName evidence="2">TIR domain-containing protein</fullName>
    </submittedName>
</protein>
<dbReference type="Gene3D" id="3.40.50.10140">
    <property type="entry name" value="Toll/interleukin-1 receptor homology (TIR) domain"/>
    <property type="match status" value="1"/>
</dbReference>
<dbReference type="Proteomes" id="UP000198598">
    <property type="component" value="Unassembled WGS sequence"/>
</dbReference>
<evidence type="ECO:0000313" key="3">
    <source>
        <dbReference type="Proteomes" id="UP000198598"/>
    </source>
</evidence>
<dbReference type="PROSITE" id="PS50104">
    <property type="entry name" value="TIR"/>
    <property type="match status" value="1"/>
</dbReference>
<feature type="domain" description="TIR" evidence="1">
    <location>
        <begin position="1"/>
        <end position="143"/>
    </location>
</feature>
<dbReference type="RefSeq" id="WP_093835089.1">
    <property type="nucleotide sequence ID" value="NZ_FOLQ01000047.1"/>
</dbReference>
<dbReference type="Gene3D" id="3.40.50.450">
    <property type="match status" value="1"/>
</dbReference>
<sequence length="261" mass="29993">MRIFISYALEDQEFVNQLAEKLRGVDFQPISTNLRYSLGEDVHSKIEEGTFFSKHVIIIFSKNYIQDKWLMNKELLACFVLEKSRKPGYIIPIQIDDCELPNHLLSRPPIEFRKDFTNTVKEIQSAIRSRRQAFIVMKLGDKTLDSAHEGVIIPTLDNFGFSAIRIDSFENSGKINNQILEEIDRSEIVLADLTGERPNCYYEAGYAYALGKEVILTAKNGTAIHFDLATNRIIFWDTEADLREALSSRLKSIHSRQRNSI</sequence>
<dbReference type="Pfam" id="PF13676">
    <property type="entry name" value="TIR_2"/>
    <property type="match status" value="1"/>
</dbReference>
<dbReference type="SUPFAM" id="SSF52200">
    <property type="entry name" value="Toll/Interleukin receptor TIR domain"/>
    <property type="match status" value="1"/>
</dbReference>
<evidence type="ECO:0000259" key="1">
    <source>
        <dbReference type="PROSITE" id="PS50104"/>
    </source>
</evidence>
<evidence type="ECO:0000313" key="2">
    <source>
        <dbReference type="EMBL" id="SFF32128.1"/>
    </source>
</evidence>